<dbReference type="Pfam" id="PF13472">
    <property type="entry name" value="Lipase_GDSL_2"/>
    <property type="match status" value="1"/>
</dbReference>
<proteinExistence type="predicted"/>
<dbReference type="GO" id="GO:0004622">
    <property type="term" value="F:phosphatidylcholine lysophospholipase activity"/>
    <property type="evidence" value="ECO:0007669"/>
    <property type="project" value="TreeGrafter"/>
</dbReference>
<reference evidence="3 4" key="1">
    <citation type="submission" date="2019-03" db="EMBL/GenBank/DDBJ databases">
        <title>Muricauda SCR12 sp.nov, a marine bacterium isolated from Pacific Ocean:the Okinawa trough.</title>
        <authorList>
            <person name="Liu L."/>
        </authorList>
    </citation>
    <scope>NUCLEOTIDE SEQUENCE [LARGE SCALE GENOMIC DNA]</scope>
    <source>
        <strain evidence="3 4">SCR12</strain>
    </source>
</reference>
<evidence type="ECO:0000313" key="4">
    <source>
        <dbReference type="Proteomes" id="UP000310406"/>
    </source>
</evidence>
<keyword evidence="1" id="KW-0732">Signal</keyword>
<dbReference type="InterPro" id="IPR013830">
    <property type="entry name" value="SGNH_hydro"/>
</dbReference>
<dbReference type="OrthoDB" id="9790057at2"/>
<name>A0A4S8RUR4_9FLAO</name>
<dbReference type="Proteomes" id="UP000310406">
    <property type="component" value="Unassembled WGS sequence"/>
</dbReference>
<dbReference type="SUPFAM" id="SSF52266">
    <property type="entry name" value="SGNH hydrolase"/>
    <property type="match status" value="1"/>
</dbReference>
<dbReference type="PANTHER" id="PTHR30383">
    <property type="entry name" value="THIOESTERASE 1/PROTEASE 1/LYSOPHOSPHOLIPASE L1"/>
    <property type="match status" value="1"/>
</dbReference>
<evidence type="ECO:0000256" key="1">
    <source>
        <dbReference type="SAM" id="SignalP"/>
    </source>
</evidence>
<gene>
    <name evidence="3" type="ORF">EZV76_01175</name>
</gene>
<evidence type="ECO:0000313" key="3">
    <source>
        <dbReference type="EMBL" id="THV60975.1"/>
    </source>
</evidence>
<feature type="signal peptide" evidence="1">
    <location>
        <begin position="1"/>
        <end position="24"/>
    </location>
</feature>
<keyword evidence="4" id="KW-1185">Reference proteome</keyword>
<evidence type="ECO:0000259" key="2">
    <source>
        <dbReference type="Pfam" id="PF13472"/>
    </source>
</evidence>
<sequence>MKMRFPISKVILYTTFLSTMSVAAQTDKINRDYRPRTYDVQVRQFEIYPDSTNDIIFLGNSITARAQWNELLRLPQARNRGISGDTTFGILERLDEVTKGRPSQIFLLIGINDISRNFPDDEIIRNYETIITRIQKESPKTRLVVQTILPVNSSFGEYERHYNKDEHIVKVNTGIKRLAKKYELTLIDLHPLFLDSSGSLNAKYTDEGLHLNEKGYLYWAEILHPYLH</sequence>
<dbReference type="InterPro" id="IPR051532">
    <property type="entry name" value="Ester_Hydrolysis_Enzymes"/>
</dbReference>
<dbReference type="AlphaFoldDB" id="A0A4S8RUR4"/>
<dbReference type="Gene3D" id="3.40.50.1110">
    <property type="entry name" value="SGNH hydrolase"/>
    <property type="match status" value="1"/>
</dbReference>
<accession>A0A4S8RUR4</accession>
<feature type="domain" description="SGNH hydrolase-type esterase" evidence="2">
    <location>
        <begin position="57"/>
        <end position="216"/>
    </location>
</feature>
<dbReference type="InterPro" id="IPR036514">
    <property type="entry name" value="SGNH_hydro_sf"/>
</dbReference>
<organism evidence="3 4">
    <name type="scientific">Flagellimonas alvinocaridis</name>
    <dbReference type="NCBI Taxonomy" id="2530200"/>
    <lineage>
        <taxon>Bacteria</taxon>
        <taxon>Pseudomonadati</taxon>
        <taxon>Bacteroidota</taxon>
        <taxon>Flavobacteriia</taxon>
        <taxon>Flavobacteriales</taxon>
        <taxon>Flavobacteriaceae</taxon>
        <taxon>Flagellimonas</taxon>
    </lineage>
</organism>
<feature type="chain" id="PRO_5020490984" evidence="1">
    <location>
        <begin position="25"/>
        <end position="228"/>
    </location>
</feature>
<dbReference type="EMBL" id="SNTZ01000001">
    <property type="protein sequence ID" value="THV60975.1"/>
    <property type="molecule type" value="Genomic_DNA"/>
</dbReference>
<dbReference type="PANTHER" id="PTHR30383:SF5">
    <property type="entry name" value="SGNH HYDROLASE-TYPE ESTERASE DOMAIN-CONTAINING PROTEIN"/>
    <property type="match status" value="1"/>
</dbReference>
<protein>
    <submittedName>
        <fullName evidence="3">Sialate O-acetylesterase</fullName>
    </submittedName>
</protein>
<comment type="caution">
    <text evidence="3">The sequence shown here is derived from an EMBL/GenBank/DDBJ whole genome shotgun (WGS) entry which is preliminary data.</text>
</comment>